<feature type="transmembrane region" description="Helical" evidence="7">
    <location>
        <begin position="55"/>
        <end position="76"/>
    </location>
</feature>
<comment type="similarity">
    <text evidence="2">Belongs to the DoxX family.</text>
</comment>
<dbReference type="Proteomes" id="UP000697802">
    <property type="component" value="Unassembled WGS sequence"/>
</dbReference>
<organism evidence="8 9">
    <name type="scientific">Photorhabdus tasmaniensis</name>
    <dbReference type="NCBI Taxonomy" id="1004159"/>
    <lineage>
        <taxon>Bacteria</taxon>
        <taxon>Pseudomonadati</taxon>
        <taxon>Pseudomonadota</taxon>
        <taxon>Gammaproteobacteria</taxon>
        <taxon>Enterobacterales</taxon>
        <taxon>Morganellaceae</taxon>
        <taxon>Photorhabdus</taxon>
    </lineage>
</organism>
<evidence type="ECO:0000313" key="8">
    <source>
        <dbReference type="EMBL" id="NHB87464.1"/>
    </source>
</evidence>
<keyword evidence="6 7" id="KW-0472">Membrane</keyword>
<accession>A0ABX0GFA5</accession>
<dbReference type="RefSeq" id="WP_133815533.1">
    <property type="nucleotide sequence ID" value="NZ_CAWPIF010000011.1"/>
</dbReference>
<evidence type="ECO:0000313" key="9">
    <source>
        <dbReference type="Proteomes" id="UP000697802"/>
    </source>
</evidence>
<comment type="caution">
    <text evidence="8">The sequence shown here is derived from an EMBL/GenBank/DDBJ whole genome shotgun (WGS) entry which is preliminary data.</text>
</comment>
<evidence type="ECO:0000256" key="6">
    <source>
        <dbReference type="ARBA" id="ARBA00023136"/>
    </source>
</evidence>
<keyword evidence="5 7" id="KW-1133">Transmembrane helix</keyword>
<gene>
    <name evidence="8" type="ORF">C5471_06970</name>
</gene>
<sequence>MLKQFDQFVNYPDFAKLFLRLSLGCLMLLHGIHKVQPDGLKGIEAMLTNVEVPTFIAYGVLIGEIVCPVLIILGIFTRVAALIVALTMGVAVVLIHGSDIFFLNNATGGWGVESAGLFFLVALSIMFQGSGRFTLIKD</sequence>
<reference evidence="8 9" key="1">
    <citation type="submission" date="2018-02" db="EMBL/GenBank/DDBJ databases">
        <authorList>
            <person name="Machado R.A."/>
        </authorList>
    </citation>
    <scope>NUCLEOTIDE SEQUENCE [LARGE SCALE GENOMIC DNA]</scope>
    <source>
        <strain evidence="8 9">T327</strain>
    </source>
</reference>
<dbReference type="PANTHER" id="PTHR33452">
    <property type="entry name" value="OXIDOREDUCTASE CATD-RELATED"/>
    <property type="match status" value="1"/>
</dbReference>
<dbReference type="Pfam" id="PF07681">
    <property type="entry name" value="DoxX"/>
    <property type="match status" value="1"/>
</dbReference>
<name>A0ABX0GFA5_9GAMM</name>
<evidence type="ECO:0000256" key="2">
    <source>
        <dbReference type="ARBA" id="ARBA00006679"/>
    </source>
</evidence>
<feature type="transmembrane region" description="Helical" evidence="7">
    <location>
        <begin position="115"/>
        <end position="135"/>
    </location>
</feature>
<proteinExistence type="inferred from homology"/>
<evidence type="ECO:0000256" key="4">
    <source>
        <dbReference type="ARBA" id="ARBA00022692"/>
    </source>
</evidence>
<comment type="subcellular location">
    <subcellularLocation>
        <location evidence="1">Cell membrane</location>
        <topology evidence="1">Multi-pass membrane protein</topology>
    </subcellularLocation>
</comment>
<evidence type="ECO:0000256" key="3">
    <source>
        <dbReference type="ARBA" id="ARBA00022475"/>
    </source>
</evidence>
<feature type="transmembrane region" description="Helical" evidence="7">
    <location>
        <begin position="83"/>
        <end position="103"/>
    </location>
</feature>
<evidence type="ECO:0000256" key="1">
    <source>
        <dbReference type="ARBA" id="ARBA00004651"/>
    </source>
</evidence>
<dbReference type="InterPro" id="IPR051907">
    <property type="entry name" value="DoxX-like_oxidoreductase"/>
</dbReference>
<keyword evidence="3" id="KW-1003">Cell membrane</keyword>
<dbReference type="InterPro" id="IPR032808">
    <property type="entry name" value="DoxX"/>
</dbReference>
<keyword evidence="9" id="KW-1185">Reference proteome</keyword>
<keyword evidence="4 7" id="KW-0812">Transmembrane</keyword>
<protein>
    <submittedName>
        <fullName evidence="8">DoxX family protein</fullName>
    </submittedName>
</protein>
<dbReference type="PANTHER" id="PTHR33452:SF1">
    <property type="entry name" value="INNER MEMBRANE PROTEIN YPHA-RELATED"/>
    <property type="match status" value="1"/>
</dbReference>
<dbReference type="EMBL" id="PUJU01000011">
    <property type="protein sequence ID" value="NHB87464.1"/>
    <property type="molecule type" value="Genomic_DNA"/>
</dbReference>
<evidence type="ECO:0000256" key="5">
    <source>
        <dbReference type="ARBA" id="ARBA00022989"/>
    </source>
</evidence>
<evidence type="ECO:0000256" key="7">
    <source>
        <dbReference type="SAM" id="Phobius"/>
    </source>
</evidence>